<reference evidence="2" key="1">
    <citation type="submission" date="2022-11" db="UniProtKB">
        <authorList>
            <consortium name="EnsemblMetazoa"/>
        </authorList>
    </citation>
    <scope>IDENTIFICATION</scope>
</reference>
<sequence>MANDLAFVNDKNTFKTPIKKTKASRAASTPEGNLTHMSSISFCMNASAIPPSPIPTSLPIRIYPKGKDAQPSLISKKGVDDDGEEKQEDVICMPSPDQK</sequence>
<accession>A0A913YJQ1</accession>
<evidence type="ECO:0000256" key="1">
    <source>
        <dbReference type="SAM" id="MobiDB-lite"/>
    </source>
</evidence>
<evidence type="ECO:0000313" key="2">
    <source>
        <dbReference type="EnsemblMetazoa" id="XP_028515615.1"/>
    </source>
</evidence>
<dbReference type="KEGG" id="epa:114574156"/>
<proteinExistence type="predicted"/>
<protein>
    <submittedName>
        <fullName evidence="2">Uncharacterized protein</fullName>
    </submittedName>
</protein>
<organism evidence="2 3">
    <name type="scientific">Exaiptasia diaphana</name>
    <name type="common">Tropical sea anemone</name>
    <name type="synonym">Aiptasia pulchella</name>
    <dbReference type="NCBI Taxonomy" id="2652724"/>
    <lineage>
        <taxon>Eukaryota</taxon>
        <taxon>Metazoa</taxon>
        <taxon>Cnidaria</taxon>
        <taxon>Anthozoa</taxon>
        <taxon>Hexacorallia</taxon>
        <taxon>Actiniaria</taxon>
        <taxon>Aiptasiidae</taxon>
        <taxon>Exaiptasia</taxon>
    </lineage>
</organism>
<dbReference type="RefSeq" id="XP_028515615.1">
    <property type="nucleotide sequence ID" value="XM_028659814.1"/>
</dbReference>
<name>A0A913YJQ1_EXADI</name>
<dbReference type="EnsemblMetazoa" id="XM_028659814.1">
    <property type="protein sequence ID" value="XP_028515615.1"/>
    <property type="gene ID" value="LOC114574156"/>
</dbReference>
<dbReference type="OrthoDB" id="10477152at2759"/>
<dbReference type="AlphaFoldDB" id="A0A913YJQ1"/>
<feature type="region of interest" description="Disordered" evidence="1">
    <location>
        <begin position="54"/>
        <end position="99"/>
    </location>
</feature>
<keyword evidence="3" id="KW-1185">Reference proteome</keyword>
<dbReference type="GeneID" id="114574156"/>
<dbReference type="Proteomes" id="UP000887567">
    <property type="component" value="Unplaced"/>
</dbReference>
<evidence type="ECO:0000313" key="3">
    <source>
        <dbReference type="Proteomes" id="UP000887567"/>
    </source>
</evidence>